<feature type="compositionally biased region" description="Polar residues" evidence="1">
    <location>
        <begin position="276"/>
        <end position="291"/>
    </location>
</feature>
<gene>
    <name evidence="2" type="ORF">B0H15DRAFT_807437</name>
</gene>
<dbReference type="EMBL" id="JARJCN010000150">
    <property type="protein sequence ID" value="KAJ7067759.1"/>
    <property type="molecule type" value="Genomic_DNA"/>
</dbReference>
<comment type="caution">
    <text evidence="2">The sequence shown here is derived from an EMBL/GenBank/DDBJ whole genome shotgun (WGS) entry which is preliminary data.</text>
</comment>
<name>A0AAD6TNR3_9AGAR</name>
<feature type="region of interest" description="Disordered" evidence="1">
    <location>
        <begin position="243"/>
        <end position="291"/>
    </location>
</feature>
<feature type="compositionally biased region" description="Basic and acidic residues" evidence="1">
    <location>
        <begin position="199"/>
        <end position="208"/>
    </location>
</feature>
<organism evidence="2 3">
    <name type="scientific">Mycena belliarum</name>
    <dbReference type="NCBI Taxonomy" id="1033014"/>
    <lineage>
        <taxon>Eukaryota</taxon>
        <taxon>Fungi</taxon>
        <taxon>Dikarya</taxon>
        <taxon>Basidiomycota</taxon>
        <taxon>Agaricomycotina</taxon>
        <taxon>Agaricomycetes</taxon>
        <taxon>Agaricomycetidae</taxon>
        <taxon>Agaricales</taxon>
        <taxon>Marasmiineae</taxon>
        <taxon>Mycenaceae</taxon>
        <taxon>Mycena</taxon>
    </lineage>
</organism>
<sequence>MLSERPRGYKVCQDAQFRTQIRRTAMRPAMHGVRQGPAYGERSGVRAHRCTRRWSAQTGGGGAEEGWDKDDALDSNKDASEVGGCSDKAAAKLSCLNTDTSAVMAVNPASPRDKMNDKIKIAIVVELHVRRVVGEVVEASLQQNTERNGWEMESSDLIDNEDSPPWIVFRFELQVGASKRPRTPETKAVPKNLKRQKTVRNDKGDHGQRQSQAPAETQHSSVKSTSGNTKLPASIPLVAYGGISVASGSSGNSPPEISSLMEHVTGRSVVPDSKPQKNNSPQVSSRGQDTS</sequence>
<reference evidence="2" key="1">
    <citation type="submission" date="2023-03" db="EMBL/GenBank/DDBJ databases">
        <title>Massive genome expansion in bonnet fungi (Mycena s.s.) driven by repeated elements and novel gene families across ecological guilds.</title>
        <authorList>
            <consortium name="Lawrence Berkeley National Laboratory"/>
            <person name="Harder C.B."/>
            <person name="Miyauchi S."/>
            <person name="Viragh M."/>
            <person name="Kuo A."/>
            <person name="Thoen E."/>
            <person name="Andreopoulos B."/>
            <person name="Lu D."/>
            <person name="Skrede I."/>
            <person name="Drula E."/>
            <person name="Henrissat B."/>
            <person name="Morin E."/>
            <person name="Kohler A."/>
            <person name="Barry K."/>
            <person name="LaButti K."/>
            <person name="Morin E."/>
            <person name="Salamov A."/>
            <person name="Lipzen A."/>
            <person name="Mereny Z."/>
            <person name="Hegedus B."/>
            <person name="Baldrian P."/>
            <person name="Stursova M."/>
            <person name="Weitz H."/>
            <person name="Taylor A."/>
            <person name="Grigoriev I.V."/>
            <person name="Nagy L.G."/>
            <person name="Martin F."/>
            <person name="Kauserud H."/>
        </authorList>
    </citation>
    <scope>NUCLEOTIDE SEQUENCE</scope>
    <source>
        <strain evidence="2">CBHHK173m</strain>
    </source>
</reference>
<feature type="compositionally biased region" description="Polar residues" evidence="1">
    <location>
        <begin position="209"/>
        <end position="231"/>
    </location>
</feature>
<dbReference type="AlphaFoldDB" id="A0AAD6TNR3"/>
<feature type="region of interest" description="Disordered" evidence="1">
    <location>
        <begin position="178"/>
        <end position="231"/>
    </location>
</feature>
<accession>A0AAD6TNR3</accession>
<evidence type="ECO:0000313" key="3">
    <source>
        <dbReference type="Proteomes" id="UP001222325"/>
    </source>
</evidence>
<evidence type="ECO:0000256" key="1">
    <source>
        <dbReference type="SAM" id="MobiDB-lite"/>
    </source>
</evidence>
<dbReference type="Proteomes" id="UP001222325">
    <property type="component" value="Unassembled WGS sequence"/>
</dbReference>
<feature type="compositionally biased region" description="Polar residues" evidence="1">
    <location>
        <begin position="246"/>
        <end position="256"/>
    </location>
</feature>
<evidence type="ECO:0000313" key="2">
    <source>
        <dbReference type="EMBL" id="KAJ7067759.1"/>
    </source>
</evidence>
<proteinExistence type="predicted"/>
<keyword evidence="3" id="KW-1185">Reference proteome</keyword>
<protein>
    <submittedName>
        <fullName evidence="2">Uncharacterized protein</fullName>
    </submittedName>
</protein>